<evidence type="ECO:0000256" key="10">
    <source>
        <dbReference type="ARBA" id="ARBA00023204"/>
    </source>
</evidence>
<organism evidence="18 19">
    <name type="scientific">Aphanomyces stellatus</name>
    <dbReference type="NCBI Taxonomy" id="120398"/>
    <lineage>
        <taxon>Eukaryota</taxon>
        <taxon>Sar</taxon>
        <taxon>Stramenopiles</taxon>
        <taxon>Oomycota</taxon>
        <taxon>Saprolegniomycetes</taxon>
        <taxon>Saprolegniales</taxon>
        <taxon>Verrucalvaceae</taxon>
        <taxon>Aphanomyces</taxon>
    </lineage>
</organism>
<evidence type="ECO:0000313" key="17">
    <source>
        <dbReference type="EMBL" id="KAF0698126.1"/>
    </source>
</evidence>
<evidence type="ECO:0000256" key="8">
    <source>
        <dbReference type="ARBA" id="ARBA00022840"/>
    </source>
</evidence>
<evidence type="ECO:0000256" key="3">
    <source>
        <dbReference type="ARBA" id="ARBA00022598"/>
    </source>
</evidence>
<dbReference type="EC" id="6.5.1.1" evidence="2"/>
<evidence type="ECO:0000313" key="18">
    <source>
        <dbReference type="EMBL" id="VFT88111.1"/>
    </source>
</evidence>
<keyword evidence="4" id="KW-0132">Cell division</keyword>
<dbReference type="SUPFAM" id="SSF50249">
    <property type="entry name" value="Nucleic acid-binding proteins"/>
    <property type="match status" value="1"/>
</dbReference>
<dbReference type="InterPro" id="IPR050191">
    <property type="entry name" value="ATP-dep_DNA_ligase"/>
</dbReference>
<dbReference type="GO" id="GO:0005739">
    <property type="term" value="C:mitochondrion"/>
    <property type="evidence" value="ECO:0007669"/>
    <property type="project" value="TreeGrafter"/>
</dbReference>
<evidence type="ECO:0000256" key="12">
    <source>
        <dbReference type="ARBA" id="ARBA00034003"/>
    </source>
</evidence>
<comment type="similarity">
    <text evidence="1 15">Belongs to the ATP-dependent DNA ligase family.</text>
</comment>
<keyword evidence="7" id="KW-0227">DNA damage</keyword>
<dbReference type="PROSITE" id="PS50160">
    <property type="entry name" value="DNA_LIGASE_A3"/>
    <property type="match status" value="1"/>
</dbReference>
<dbReference type="InterPro" id="IPR036599">
    <property type="entry name" value="DNA_ligase_N_sf"/>
</dbReference>
<keyword evidence="11" id="KW-0131">Cell cycle</keyword>
<dbReference type="GO" id="GO:0006273">
    <property type="term" value="P:lagging strand elongation"/>
    <property type="evidence" value="ECO:0007669"/>
    <property type="project" value="TreeGrafter"/>
</dbReference>
<dbReference type="InterPro" id="IPR012308">
    <property type="entry name" value="DNA_ligase_ATP-dep_N"/>
</dbReference>
<dbReference type="Pfam" id="PF04675">
    <property type="entry name" value="DNA_ligase_A_N"/>
    <property type="match status" value="1"/>
</dbReference>
<dbReference type="Gene3D" id="2.40.50.140">
    <property type="entry name" value="Nucleic acid-binding proteins"/>
    <property type="match status" value="1"/>
</dbReference>
<evidence type="ECO:0000313" key="19">
    <source>
        <dbReference type="Proteomes" id="UP000332933"/>
    </source>
</evidence>
<evidence type="ECO:0000256" key="6">
    <source>
        <dbReference type="ARBA" id="ARBA00022741"/>
    </source>
</evidence>
<keyword evidence="19" id="KW-1185">Reference proteome</keyword>
<dbReference type="FunFam" id="2.40.50.140:FF:000062">
    <property type="entry name" value="DNA ligase"/>
    <property type="match status" value="1"/>
</dbReference>
<evidence type="ECO:0000256" key="14">
    <source>
        <dbReference type="ARBA" id="ARBA00041666"/>
    </source>
</evidence>
<dbReference type="PANTHER" id="PTHR45674:SF4">
    <property type="entry name" value="DNA LIGASE 1"/>
    <property type="match status" value="1"/>
</dbReference>
<name>A0A485KSU8_9STRA</name>
<dbReference type="Proteomes" id="UP000332933">
    <property type="component" value="Unassembled WGS sequence"/>
</dbReference>
<dbReference type="InterPro" id="IPR012309">
    <property type="entry name" value="DNA_ligase_ATP-dep_C"/>
</dbReference>
<dbReference type="SUPFAM" id="SSF56091">
    <property type="entry name" value="DNA ligase/mRNA capping enzyme, catalytic domain"/>
    <property type="match status" value="1"/>
</dbReference>
<keyword evidence="9" id="KW-0233">DNA recombination</keyword>
<dbReference type="AlphaFoldDB" id="A0A485KSU8"/>
<keyword evidence="10" id="KW-0234">DNA repair</keyword>
<dbReference type="PANTHER" id="PTHR45674">
    <property type="entry name" value="DNA LIGASE 1/3 FAMILY MEMBER"/>
    <property type="match status" value="1"/>
</dbReference>
<feature type="domain" description="ATP-dependent DNA ligase family profile" evidence="16">
    <location>
        <begin position="375"/>
        <end position="536"/>
    </location>
</feature>
<dbReference type="Pfam" id="PF01068">
    <property type="entry name" value="DNA_ligase_A_M"/>
    <property type="match status" value="1"/>
</dbReference>
<dbReference type="Pfam" id="PF04679">
    <property type="entry name" value="DNA_ligase_A_C"/>
    <property type="match status" value="1"/>
</dbReference>
<dbReference type="PROSITE" id="PS00333">
    <property type="entry name" value="DNA_LIGASE_A2"/>
    <property type="match status" value="1"/>
</dbReference>
<reference evidence="17" key="2">
    <citation type="submission" date="2019-06" db="EMBL/GenBank/DDBJ databases">
        <title>Genomics analysis of Aphanomyces spp. identifies a new class of oomycete effector associated with host adaptation.</title>
        <authorList>
            <person name="Gaulin E."/>
        </authorList>
    </citation>
    <scope>NUCLEOTIDE SEQUENCE</scope>
    <source>
        <strain evidence="17">CBS 578.67</strain>
    </source>
</reference>
<dbReference type="CDD" id="cd07969">
    <property type="entry name" value="OBF_DNA_ligase_I"/>
    <property type="match status" value="1"/>
</dbReference>
<proteinExistence type="inferred from homology"/>
<dbReference type="OrthoDB" id="206088at2759"/>
<keyword evidence="6" id="KW-0547">Nucleotide-binding</keyword>
<dbReference type="GO" id="GO:0003677">
    <property type="term" value="F:DNA binding"/>
    <property type="evidence" value="ECO:0007669"/>
    <property type="project" value="InterPro"/>
</dbReference>
<evidence type="ECO:0000256" key="15">
    <source>
        <dbReference type="RuleBase" id="RU004196"/>
    </source>
</evidence>
<keyword evidence="5" id="KW-0235">DNA replication</keyword>
<keyword evidence="8" id="KW-0067">ATP-binding</keyword>
<dbReference type="Gene3D" id="1.10.3260.10">
    <property type="entry name" value="DNA ligase, ATP-dependent, N-terminal domain"/>
    <property type="match status" value="1"/>
</dbReference>
<dbReference type="GO" id="GO:0006310">
    <property type="term" value="P:DNA recombination"/>
    <property type="evidence" value="ECO:0007669"/>
    <property type="project" value="UniProtKB-KW"/>
</dbReference>
<dbReference type="InterPro" id="IPR012310">
    <property type="entry name" value="DNA_ligase_ATP-dep_cent"/>
</dbReference>
<dbReference type="InterPro" id="IPR012340">
    <property type="entry name" value="NA-bd_OB-fold"/>
</dbReference>
<evidence type="ECO:0000256" key="1">
    <source>
        <dbReference type="ARBA" id="ARBA00007572"/>
    </source>
</evidence>
<evidence type="ECO:0000259" key="16">
    <source>
        <dbReference type="PROSITE" id="PS50160"/>
    </source>
</evidence>
<keyword evidence="3" id="KW-0436">Ligase</keyword>
<dbReference type="GO" id="GO:0005524">
    <property type="term" value="F:ATP binding"/>
    <property type="evidence" value="ECO:0007669"/>
    <property type="project" value="UniProtKB-KW"/>
</dbReference>
<dbReference type="InterPro" id="IPR016059">
    <property type="entry name" value="DNA_ligase_ATP-dep_CS"/>
</dbReference>
<dbReference type="GO" id="GO:0071897">
    <property type="term" value="P:DNA biosynthetic process"/>
    <property type="evidence" value="ECO:0007669"/>
    <property type="project" value="InterPro"/>
</dbReference>
<evidence type="ECO:0000256" key="9">
    <source>
        <dbReference type="ARBA" id="ARBA00023172"/>
    </source>
</evidence>
<evidence type="ECO:0000256" key="7">
    <source>
        <dbReference type="ARBA" id="ARBA00022763"/>
    </source>
</evidence>
<accession>A0A485KSU8</accession>
<dbReference type="EMBL" id="CAADRA010005282">
    <property type="protein sequence ID" value="VFT88111.1"/>
    <property type="molecule type" value="Genomic_DNA"/>
</dbReference>
<evidence type="ECO:0000256" key="2">
    <source>
        <dbReference type="ARBA" id="ARBA00012727"/>
    </source>
</evidence>
<dbReference type="GO" id="GO:0051301">
    <property type="term" value="P:cell division"/>
    <property type="evidence" value="ECO:0007669"/>
    <property type="project" value="UniProtKB-KW"/>
</dbReference>
<dbReference type="SUPFAM" id="SSF117018">
    <property type="entry name" value="ATP-dependent DNA ligase DNA-binding domain"/>
    <property type="match status" value="1"/>
</dbReference>
<evidence type="ECO:0000256" key="13">
    <source>
        <dbReference type="ARBA" id="ARBA00041131"/>
    </source>
</evidence>
<dbReference type="NCBIfam" id="TIGR00574">
    <property type="entry name" value="dnl1"/>
    <property type="match status" value="1"/>
</dbReference>
<dbReference type="GO" id="GO:0005634">
    <property type="term" value="C:nucleus"/>
    <property type="evidence" value="ECO:0007669"/>
    <property type="project" value="TreeGrafter"/>
</dbReference>
<dbReference type="Gene3D" id="3.30.470.30">
    <property type="entry name" value="DNA ligase/mRNA capping enzyme"/>
    <property type="match status" value="1"/>
</dbReference>
<dbReference type="GO" id="GO:0003910">
    <property type="term" value="F:DNA ligase (ATP) activity"/>
    <property type="evidence" value="ECO:0007669"/>
    <property type="project" value="UniProtKB-EC"/>
</dbReference>
<dbReference type="EMBL" id="VJMH01005261">
    <property type="protein sequence ID" value="KAF0698126.1"/>
    <property type="molecule type" value="Genomic_DNA"/>
</dbReference>
<dbReference type="InterPro" id="IPR000977">
    <property type="entry name" value="DNA_ligase_ATP-dep"/>
</dbReference>
<comment type="catalytic activity">
    <reaction evidence="12">
        <text>ATP + (deoxyribonucleotide)n-3'-hydroxyl + 5'-phospho-(deoxyribonucleotide)m = (deoxyribonucleotide)n+m + AMP + diphosphate.</text>
        <dbReference type="EC" id="6.5.1.1"/>
    </reaction>
</comment>
<dbReference type="Gene3D" id="3.30.1490.70">
    <property type="match status" value="1"/>
</dbReference>
<evidence type="ECO:0000256" key="5">
    <source>
        <dbReference type="ARBA" id="ARBA00022705"/>
    </source>
</evidence>
<evidence type="ECO:0000256" key="4">
    <source>
        <dbReference type="ARBA" id="ARBA00022618"/>
    </source>
</evidence>
<sequence>MLFRDLAATFRRIQMKNSRDASIVELSVAFRAIRDRHPAQLPKAMYLVTSQLAPTHEGVELRFRDKTFAPVLKSAFANDDADVDQAVIFDMYKKTGDYGTAVETLLKDATLALEFTPSTAGDDAMTIDAVYDQLRDLALQSGKGSTQRKQDIAVALLKRCSTVDEAAYLARLLAHQNLRIGVGAKSVVTALAHAFASPEAEKPSLQPWISSVAAAYAQRPIFEDLVDTLAHPTLDNLSSLDDKAQYMDAHASPKPGTPIQTMLGYPVSSLHEVSSQPYPEITLRMGKYTHAACEYKYDGARLQIHMPSMATWKASTTGLAIFSRNMERIPEDHKYYTMVAASILPLVAADVESFIVEGEMVAVDGSTLLPFQTLQTTTNTSMRLFAFDCLYRNGTSLLHRPFRERRVALQSTFAAPTAPTFEFVRGVDLAMDSCVDADRMTQLEEVLQAAVNADCEGLMVKSLDEPYKAGARTHTWLKVKRDYLPTLSSDGHVDNLTAASSGIFLPDTLDLVPIAAFRGKGRRAAVFGSFLMACYDPTTLTFQTVGKVGSGFGDAELAAVAARLDATQVAVKPLEYRASETKSIQPDVWFAPTEVWEIRAAQLTRSAQYTAGSDTNTKGLGLRFPRFLQVRHDKRVADATSADQLREWMAQATSSQPDDIKQPDDSV</sequence>
<evidence type="ECO:0000256" key="11">
    <source>
        <dbReference type="ARBA" id="ARBA00023306"/>
    </source>
</evidence>
<gene>
    <name evidence="18" type="primary">Aste57867_11245</name>
    <name evidence="17" type="ORF">As57867_011203</name>
    <name evidence="18" type="ORF">ASTE57867_11245</name>
</gene>
<dbReference type="GO" id="GO:0006281">
    <property type="term" value="P:DNA repair"/>
    <property type="evidence" value="ECO:0007669"/>
    <property type="project" value="UniProtKB-KW"/>
</dbReference>
<reference evidence="18 19" key="1">
    <citation type="submission" date="2019-03" db="EMBL/GenBank/DDBJ databases">
        <authorList>
            <person name="Gaulin E."/>
            <person name="Dumas B."/>
        </authorList>
    </citation>
    <scope>NUCLEOTIDE SEQUENCE [LARGE SCALE GENOMIC DNA]</scope>
    <source>
        <strain evidence="18">CBS 568.67</strain>
    </source>
</reference>
<protein>
    <recommendedName>
        <fullName evidence="13">DNA ligase 1</fullName>
        <ecNumber evidence="2">6.5.1.1</ecNumber>
    </recommendedName>
    <alternativeName>
        <fullName evidence="14">DNA ligase I</fullName>
    </alternativeName>
</protein>